<comment type="caution">
    <text evidence="3">The sequence shown here is derived from an EMBL/GenBank/DDBJ whole genome shotgun (WGS) entry which is preliminary data.</text>
</comment>
<proteinExistence type="inferred from homology"/>
<dbReference type="PATRIC" id="fig|1269275.4.peg.88"/>
<dbReference type="InterPro" id="IPR013785">
    <property type="entry name" value="Aldolase_TIM"/>
</dbReference>
<dbReference type="PANTHER" id="PTHR11911:SF111">
    <property type="entry name" value="INOSINE-5'-MONOPHOSPHATE DEHYDROGENASE"/>
    <property type="match status" value="1"/>
</dbReference>
<reference evidence="3 4" key="1">
    <citation type="submission" date="2013-03" db="EMBL/GenBank/DDBJ databases">
        <title>Genome sequence of Anaplasma phagocytophilum strain CRT38.</title>
        <authorList>
            <person name="Felsheim R.F."/>
            <person name="Kurtti T.J."/>
            <person name="Munderloh U.G."/>
        </authorList>
    </citation>
    <scope>NUCLEOTIDE SEQUENCE [LARGE SCALE GENOMIC DNA]</scope>
    <source>
        <strain evidence="3 4">CRT38</strain>
    </source>
</reference>
<comment type="similarity">
    <text evidence="1">Belongs to the IMPDH/GMPR family.</text>
</comment>
<feature type="domain" description="IMP dehydrogenase/GMP reductase" evidence="2">
    <location>
        <begin position="7"/>
        <end position="94"/>
    </location>
</feature>
<dbReference type="SUPFAM" id="SSF51412">
    <property type="entry name" value="Inosine monophosphate dehydrogenase (IMPDH)"/>
    <property type="match status" value="1"/>
</dbReference>
<dbReference type="AlphaFoldDB" id="S6GB85"/>
<organism evidence="3 4">
    <name type="scientific">Anaplasma phagocytophilum str. CRT38</name>
    <dbReference type="NCBI Taxonomy" id="1269275"/>
    <lineage>
        <taxon>Bacteria</taxon>
        <taxon>Pseudomonadati</taxon>
        <taxon>Pseudomonadota</taxon>
        <taxon>Alphaproteobacteria</taxon>
        <taxon>Rickettsiales</taxon>
        <taxon>Anaplasmataceae</taxon>
        <taxon>Anaplasma</taxon>
        <taxon>phagocytophilum group</taxon>
    </lineage>
</organism>
<dbReference type="Proteomes" id="UP000053165">
    <property type="component" value="Unassembled WGS sequence"/>
</dbReference>
<dbReference type="InterPro" id="IPR005990">
    <property type="entry name" value="IMP_DH"/>
</dbReference>
<evidence type="ECO:0000256" key="1">
    <source>
        <dbReference type="ARBA" id="ARBA00005502"/>
    </source>
</evidence>
<dbReference type="PANTHER" id="PTHR11911">
    <property type="entry name" value="INOSINE-5-MONOPHOSPHATE DEHYDROGENASE RELATED"/>
    <property type="match status" value="1"/>
</dbReference>
<dbReference type="Pfam" id="PF00478">
    <property type="entry name" value="IMPDH"/>
    <property type="match status" value="1"/>
</dbReference>
<dbReference type="SMART" id="SM01240">
    <property type="entry name" value="IMPDH"/>
    <property type="match status" value="1"/>
</dbReference>
<dbReference type="EMBL" id="APHI01000001">
    <property type="protein sequence ID" value="EOA62913.1"/>
    <property type="molecule type" value="Genomic_DNA"/>
</dbReference>
<dbReference type="GO" id="GO:0006183">
    <property type="term" value="P:GTP biosynthetic process"/>
    <property type="evidence" value="ECO:0007669"/>
    <property type="project" value="TreeGrafter"/>
</dbReference>
<evidence type="ECO:0000313" key="3">
    <source>
        <dbReference type="EMBL" id="EOA62913.1"/>
    </source>
</evidence>
<protein>
    <submittedName>
        <fullName evidence="3">Inosine-5'-monophosphate dehydrogenase</fullName>
    </submittedName>
</protein>
<dbReference type="GO" id="GO:0003938">
    <property type="term" value="F:IMP dehydrogenase activity"/>
    <property type="evidence" value="ECO:0007669"/>
    <property type="project" value="InterPro"/>
</dbReference>
<dbReference type="Gene3D" id="3.20.20.70">
    <property type="entry name" value="Aldolase class I"/>
    <property type="match status" value="1"/>
</dbReference>
<evidence type="ECO:0000313" key="4">
    <source>
        <dbReference type="Proteomes" id="UP000053165"/>
    </source>
</evidence>
<gene>
    <name evidence="3" type="ORF">CRT38_00390</name>
</gene>
<evidence type="ECO:0000259" key="2">
    <source>
        <dbReference type="Pfam" id="PF00478"/>
    </source>
</evidence>
<dbReference type="InterPro" id="IPR001093">
    <property type="entry name" value="IMP_DH_GMPRt"/>
</dbReference>
<accession>S6GB85</accession>
<sequence length="94" mass="9550">MGAGPREGIKRAEALIHAEADVIVVDTAHGHSERVINTVREIKTLYPEAQVIGGNVATAAGALALIEAGVDAVKVGIVAGSICTTRIVTGVVIP</sequence>
<name>S6GB85_ANAPH</name>